<organism evidence="1">
    <name type="scientific">Pyricularia oryzae (strain Y34)</name>
    <name type="common">Rice blast fungus</name>
    <name type="synonym">Magnaporthe oryzae</name>
    <dbReference type="NCBI Taxonomy" id="1143189"/>
    <lineage>
        <taxon>Eukaryota</taxon>
        <taxon>Fungi</taxon>
        <taxon>Dikarya</taxon>
        <taxon>Ascomycota</taxon>
        <taxon>Pezizomycotina</taxon>
        <taxon>Sordariomycetes</taxon>
        <taxon>Sordariomycetidae</taxon>
        <taxon>Magnaporthales</taxon>
        <taxon>Pyriculariaceae</taxon>
        <taxon>Pyricularia</taxon>
    </lineage>
</organism>
<reference evidence="1" key="1">
    <citation type="journal article" date="2012" name="PLoS Genet.">
        <title>Comparative analysis of the genomes of two field isolates of the rice blast fungus Magnaporthe oryzae.</title>
        <authorList>
            <person name="Xue M."/>
            <person name="Yang J."/>
            <person name="Li Z."/>
            <person name="Hu S."/>
            <person name="Yao N."/>
            <person name="Dean R.A."/>
            <person name="Zhao W."/>
            <person name="Shen M."/>
            <person name="Zhang H."/>
            <person name="Li C."/>
            <person name="Liu L."/>
            <person name="Cao L."/>
            <person name="Xu X."/>
            <person name="Xing Y."/>
            <person name="Hsiang T."/>
            <person name="Zhang Z."/>
            <person name="Xu J.R."/>
            <person name="Peng Y.L."/>
        </authorList>
    </citation>
    <scope>NUCLEOTIDE SEQUENCE</scope>
    <source>
        <strain evidence="1">Y34</strain>
    </source>
</reference>
<gene>
    <name evidence="1" type="ORF">OOU_Y34scaffold00889g2</name>
</gene>
<proteinExistence type="predicted"/>
<name>A0AA97NP74_PYRO3</name>
<dbReference type="AlphaFoldDB" id="A0AA97NP74"/>
<protein>
    <submittedName>
        <fullName evidence="1">Uncharacterized protein</fullName>
    </submittedName>
</protein>
<dbReference type="Proteomes" id="UP000011086">
    <property type="component" value="Unassembled WGS sequence"/>
</dbReference>
<accession>A0AA97NP74</accession>
<dbReference type="EMBL" id="JH793445">
    <property type="protein sequence ID" value="ELQ33749.1"/>
    <property type="molecule type" value="Genomic_DNA"/>
</dbReference>
<sequence length="105" mass="12129">MNPLPALRRAMSDLIPERPAYPYDPLLDNYAPEQPFHIQWRRGSVDGQQSPVTTHMASPPIRFRGVYQVMQKARRSCSQLEVGPGMARSEAALRWDMERSRDFKD</sequence>
<evidence type="ECO:0000313" key="1">
    <source>
        <dbReference type="EMBL" id="ELQ33749.1"/>
    </source>
</evidence>